<feature type="domain" description="ComEC/Rec2-related protein" evidence="7">
    <location>
        <begin position="182"/>
        <end position="427"/>
    </location>
</feature>
<evidence type="ECO:0000256" key="5">
    <source>
        <dbReference type="ARBA" id="ARBA00023136"/>
    </source>
</evidence>
<comment type="caution">
    <text evidence="8">The sequence shown here is derived from an EMBL/GenBank/DDBJ whole genome shotgun (WGS) entry which is preliminary data.</text>
</comment>
<sequence>MQNENIILKNPLVTVFICLILGSIVYNSSFNLSYIILSIITFIIIFWFGGKKSTIIFFLFFLLIISSNHFYYSIPKVNDGRYIVRITNQSYGKFTGIYKGRKVIIQGSKLSFNIGSKYLISGDFTPSKEMDKGIVGIIYGGDYKQEKRDLISFIYDYKEGIYKKIESKLGKESAAMISAVSFGYVDGLTLEQKNDMKYWGLIHIISVSGFHMALIYKLLEKLFGYKVALITCAFYTLFTGASSATLRSFLMILILKIGEKIYKEYNPISSLSLSGILICLITPYSPLDLGFQLSYLATLGIILFNTPLNKKFYKYPKYLREAMAISISPQVLTYPIVGISIGYFSVNSLLTNLVLMPFFSVVVILGNLLLLTYWWNFCFDILVGVTGIINGLINLMLNFMEIISLPLMNIERELVYYYIICLGCYYFIKKGFNEFKYIPIVLLIPLSIYIYSPITKINISNGKDIRVSYKGDIWKYRVTNSKVSNISNTQYKNKSIIPLNSVGDSFYINNNIFNIRTNNKKVYRFSLIKNKEKYDIITLREDETIFILGDKVIRF</sequence>
<dbReference type="InterPro" id="IPR004477">
    <property type="entry name" value="ComEC_N"/>
</dbReference>
<dbReference type="Pfam" id="PF03772">
    <property type="entry name" value="Competence"/>
    <property type="match status" value="1"/>
</dbReference>
<feature type="transmembrane region" description="Helical" evidence="6">
    <location>
        <begin position="228"/>
        <end position="255"/>
    </location>
</feature>
<dbReference type="RefSeq" id="WP_202768354.1">
    <property type="nucleotide sequence ID" value="NZ_JAESWA010000023.1"/>
</dbReference>
<dbReference type="NCBIfam" id="TIGR00360">
    <property type="entry name" value="ComEC_N-term"/>
    <property type="match status" value="1"/>
</dbReference>
<feature type="transmembrane region" description="Helical" evidence="6">
    <location>
        <begin position="198"/>
        <end position="216"/>
    </location>
</feature>
<evidence type="ECO:0000256" key="4">
    <source>
        <dbReference type="ARBA" id="ARBA00022989"/>
    </source>
</evidence>
<protein>
    <submittedName>
        <fullName evidence="8">ComEC/Rec2 family competence protein</fullName>
    </submittedName>
</protein>
<evidence type="ECO:0000313" key="8">
    <source>
        <dbReference type="EMBL" id="MBL4932976.1"/>
    </source>
</evidence>
<keyword evidence="4 6" id="KW-1133">Transmembrane helix</keyword>
<name>A0A937FJX6_9CLOT</name>
<dbReference type="Proteomes" id="UP000623681">
    <property type="component" value="Unassembled WGS sequence"/>
</dbReference>
<dbReference type="PANTHER" id="PTHR30619">
    <property type="entry name" value="DNA INTERNALIZATION/COMPETENCE PROTEIN COMEC/REC2"/>
    <property type="match status" value="1"/>
</dbReference>
<dbReference type="EMBL" id="JAESWA010000023">
    <property type="protein sequence ID" value="MBL4932976.1"/>
    <property type="molecule type" value="Genomic_DNA"/>
</dbReference>
<evidence type="ECO:0000256" key="6">
    <source>
        <dbReference type="SAM" id="Phobius"/>
    </source>
</evidence>
<feature type="transmembrane region" description="Helical" evidence="6">
    <location>
        <begin position="6"/>
        <end position="25"/>
    </location>
</feature>
<feature type="transmembrane region" description="Helical" evidence="6">
    <location>
        <begin position="435"/>
        <end position="454"/>
    </location>
</feature>
<feature type="transmembrane region" description="Helical" evidence="6">
    <location>
        <begin position="55"/>
        <end position="72"/>
    </location>
</feature>
<feature type="transmembrane region" description="Helical" evidence="6">
    <location>
        <begin position="267"/>
        <end position="285"/>
    </location>
</feature>
<evidence type="ECO:0000256" key="2">
    <source>
        <dbReference type="ARBA" id="ARBA00022475"/>
    </source>
</evidence>
<accession>A0A937FJX6</accession>
<dbReference type="InterPro" id="IPR052159">
    <property type="entry name" value="Competence_DNA_uptake"/>
</dbReference>
<gene>
    <name evidence="8" type="ORF">JK634_14270</name>
</gene>
<dbReference type="GO" id="GO:0005886">
    <property type="term" value="C:plasma membrane"/>
    <property type="evidence" value="ECO:0007669"/>
    <property type="project" value="UniProtKB-SubCell"/>
</dbReference>
<comment type="subcellular location">
    <subcellularLocation>
        <location evidence="1">Cell membrane</location>
        <topology evidence="1">Multi-pass membrane protein</topology>
    </subcellularLocation>
</comment>
<keyword evidence="9" id="KW-1185">Reference proteome</keyword>
<keyword evidence="5 6" id="KW-0472">Membrane</keyword>
<reference evidence="8" key="1">
    <citation type="submission" date="2021-01" db="EMBL/GenBank/DDBJ databases">
        <title>Genome public.</title>
        <authorList>
            <person name="Liu C."/>
            <person name="Sun Q."/>
        </authorList>
    </citation>
    <scope>NUCLEOTIDE SEQUENCE</scope>
    <source>
        <strain evidence="8">YIM B02565</strain>
    </source>
</reference>
<feature type="transmembrane region" description="Helical" evidence="6">
    <location>
        <begin position="414"/>
        <end position="429"/>
    </location>
</feature>
<dbReference type="AlphaFoldDB" id="A0A937FJX6"/>
<evidence type="ECO:0000313" key="9">
    <source>
        <dbReference type="Proteomes" id="UP000623681"/>
    </source>
</evidence>
<proteinExistence type="predicted"/>
<evidence type="ECO:0000256" key="3">
    <source>
        <dbReference type="ARBA" id="ARBA00022692"/>
    </source>
</evidence>
<keyword evidence="2" id="KW-1003">Cell membrane</keyword>
<evidence type="ECO:0000256" key="1">
    <source>
        <dbReference type="ARBA" id="ARBA00004651"/>
    </source>
</evidence>
<keyword evidence="3 6" id="KW-0812">Transmembrane</keyword>
<evidence type="ECO:0000259" key="7">
    <source>
        <dbReference type="Pfam" id="PF03772"/>
    </source>
</evidence>
<feature type="transmembrane region" description="Helical" evidence="6">
    <location>
        <begin position="353"/>
        <end position="375"/>
    </location>
</feature>
<organism evidence="8 9">
    <name type="scientific">Clostridium paridis</name>
    <dbReference type="NCBI Taxonomy" id="2803863"/>
    <lineage>
        <taxon>Bacteria</taxon>
        <taxon>Bacillati</taxon>
        <taxon>Bacillota</taxon>
        <taxon>Clostridia</taxon>
        <taxon>Eubacteriales</taxon>
        <taxon>Clostridiaceae</taxon>
        <taxon>Clostridium</taxon>
    </lineage>
</organism>
<dbReference type="PANTHER" id="PTHR30619:SF7">
    <property type="entry name" value="BETA-LACTAMASE DOMAIN PROTEIN"/>
    <property type="match status" value="1"/>
</dbReference>
<feature type="transmembrane region" description="Helical" evidence="6">
    <location>
        <begin position="381"/>
        <end position="402"/>
    </location>
</feature>